<dbReference type="AlphaFoldDB" id="A0A9I9D5F6"/>
<dbReference type="EnsemblPlants" id="MELO3C013405.2.1">
    <property type="protein sequence ID" value="MELO3C013405.2.1"/>
    <property type="gene ID" value="MELO3C013405.2"/>
</dbReference>
<proteinExistence type="predicted"/>
<name>A0A9I9D5F6_CUCME</name>
<accession>A0A9I9D5F6</accession>
<sequence length="55" mass="6519">MGKQEKHTKAGMVVPENKGREEAPSKDFAKENREEEWKFWIEAEAELRCFCSKFK</sequence>
<reference evidence="2" key="1">
    <citation type="submission" date="2023-03" db="UniProtKB">
        <authorList>
            <consortium name="EnsemblPlants"/>
        </authorList>
    </citation>
    <scope>IDENTIFICATION</scope>
</reference>
<evidence type="ECO:0000313" key="2">
    <source>
        <dbReference type="EnsemblPlants" id="MELO3C013405.2.1"/>
    </source>
</evidence>
<evidence type="ECO:0000256" key="1">
    <source>
        <dbReference type="SAM" id="MobiDB-lite"/>
    </source>
</evidence>
<feature type="compositionally biased region" description="Basic and acidic residues" evidence="1">
    <location>
        <begin position="17"/>
        <end position="29"/>
    </location>
</feature>
<dbReference type="Gramene" id="MELO3C013405.2.1">
    <property type="protein sequence ID" value="MELO3C013405.2.1"/>
    <property type="gene ID" value="MELO3C013405.2"/>
</dbReference>
<feature type="region of interest" description="Disordered" evidence="1">
    <location>
        <begin position="1"/>
        <end position="29"/>
    </location>
</feature>
<protein>
    <submittedName>
        <fullName evidence="2">Uncharacterized protein</fullName>
    </submittedName>
</protein>
<organism evidence="2">
    <name type="scientific">Cucumis melo</name>
    <name type="common">Muskmelon</name>
    <dbReference type="NCBI Taxonomy" id="3656"/>
    <lineage>
        <taxon>Eukaryota</taxon>
        <taxon>Viridiplantae</taxon>
        <taxon>Streptophyta</taxon>
        <taxon>Embryophyta</taxon>
        <taxon>Tracheophyta</taxon>
        <taxon>Spermatophyta</taxon>
        <taxon>Magnoliopsida</taxon>
        <taxon>eudicotyledons</taxon>
        <taxon>Gunneridae</taxon>
        <taxon>Pentapetalae</taxon>
        <taxon>rosids</taxon>
        <taxon>fabids</taxon>
        <taxon>Cucurbitales</taxon>
        <taxon>Cucurbitaceae</taxon>
        <taxon>Benincaseae</taxon>
        <taxon>Cucumis</taxon>
    </lineage>
</organism>